<evidence type="ECO:0000313" key="1">
    <source>
        <dbReference type="EMBL" id="JAH25537.1"/>
    </source>
</evidence>
<dbReference type="AlphaFoldDB" id="A0A0E9R9R7"/>
<reference evidence="1" key="2">
    <citation type="journal article" date="2015" name="Fish Shellfish Immunol.">
        <title>Early steps in the European eel (Anguilla anguilla)-Vibrio vulnificus interaction in the gills: Role of the RtxA13 toxin.</title>
        <authorList>
            <person name="Callol A."/>
            <person name="Pajuelo D."/>
            <person name="Ebbesson L."/>
            <person name="Teles M."/>
            <person name="MacKenzie S."/>
            <person name="Amaro C."/>
        </authorList>
    </citation>
    <scope>NUCLEOTIDE SEQUENCE</scope>
</reference>
<reference evidence="1" key="1">
    <citation type="submission" date="2014-11" db="EMBL/GenBank/DDBJ databases">
        <authorList>
            <person name="Amaro Gonzalez C."/>
        </authorList>
    </citation>
    <scope>NUCLEOTIDE SEQUENCE</scope>
</reference>
<accession>A0A0E9R9R7</accession>
<proteinExistence type="predicted"/>
<dbReference type="EMBL" id="GBXM01083040">
    <property type="protein sequence ID" value="JAH25537.1"/>
    <property type="molecule type" value="Transcribed_RNA"/>
</dbReference>
<organism evidence="1">
    <name type="scientific">Anguilla anguilla</name>
    <name type="common">European freshwater eel</name>
    <name type="synonym">Muraena anguilla</name>
    <dbReference type="NCBI Taxonomy" id="7936"/>
    <lineage>
        <taxon>Eukaryota</taxon>
        <taxon>Metazoa</taxon>
        <taxon>Chordata</taxon>
        <taxon>Craniata</taxon>
        <taxon>Vertebrata</taxon>
        <taxon>Euteleostomi</taxon>
        <taxon>Actinopterygii</taxon>
        <taxon>Neopterygii</taxon>
        <taxon>Teleostei</taxon>
        <taxon>Anguilliformes</taxon>
        <taxon>Anguillidae</taxon>
        <taxon>Anguilla</taxon>
    </lineage>
</organism>
<protein>
    <submittedName>
        <fullName evidence="1">Uncharacterized protein</fullName>
    </submittedName>
</protein>
<sequence>MMYNQSYLVSEIPIKISMIFHSDIVNPYSNYCHFVYKFCPESHWNVVFFGNEK</sequence>
<name>A0A0E9R9R7_ANGAN</name>